<feature type="region of interest" description="Disordered" evidence="5">
    <location>
        <begin position="743"/>
        <end position="789"/>
    </location>
</feature>
<accession>A0A2P6TYL4</accession>
<dbReference type="PRINTS" id="PR00776">
    <property type="entry name" value="HEMOGLOBNASE"/>
</dbReference>
<evidence type="ECO:0000256" key="3">
    <source>
        <dbReference type="ARBA" id="ARBA00022502"/>
    </source>
</evidence>
<feature type="region of interest" description="Disordered" evidence="5">
    <location>
        <begin position="602"/>
        <end position="716"/>
    </location>
</feature>
<dbReference type="GO" id="GO:0042765">
    <property type="term" value="C:GPI-anchor transamidase complex"/>
    <property type="evidence" value="ECO:0007669"/>
    <property type="project" value="InterPro"/>
</dbReference>
<feature type="region of interest" description="Disordered" evidence="5">
    <location>
        <begin position="260"/>
        <end position="280"/>
    </location>
</feature>
<keyword evidence="7" id="KW-1185">Reference proteome</keyword>
<feature type="compositionally biased region" description="Acidic residues" evidence="5">
    <location>
        <begin position="691"/>
        <end position="701"/>
    </location>
</feature>
<dbReference type="OrthoDB" id="192611at2759"/>
<feature type="compositionally biased region" description="Low complexity" evidence="5">
    <location>
        <begin position="670"/>
        <end position="680"/>
    </location>
</feature>
<keyword evidence="4" id="KW-0732">Signal</keyword>
<comment type="caution">
    <text evidence="6">The sequence shown here is derived from an EMBL/GenBank/DDBJ whole genome shotgun (WGS) entry which is preliminary data.</text>
</comment>
<feature type="compositionally biased region" description="Low complexity" evidence="5">
    <location>
        <begin position="602"/>
        <end position="622"/>
    </location>
</feature>
<keyword evidence="3" id="KW-0337">GPI-anchor biosynthesis</keyword>
<reference evidence="6 7" key="1">
    <citation type="journal article" date="2018" name="Plant J.">
        <title>Genome sequences of Chlorella sorokiniana UTEX 1602 and Micractinium conductrix SAG 241.80: implications to maltose excretion by a green alga.</title>
        <authorList>
            <person name="Arriola M.B."/>
            <person name="Velmurugan N."/>
            <person name="Zhang Y."/>
            <person name="Plunkett M.H."/>
            <person name="Hondzo H."/>
            <person name="Barney B.M."/>
        </authorList>
    </citation>
    <scope>NUCLEOTIDE SEQUENCE [LARGE SCALE GENOMIC DNA]</scope>
    <source>
        <strain evidence="7">UTEX 1602</strain>
    </source>
</reference>
<evidence type="ECO:0000256" key="1">
    <source>
        <dbReference type="ARBA" id="ARBA00004687"/>
    </source>
</evidence>
<comment type="similarity">
    <text evidence="2">Belongs to the peptidase C13 family.</text>
</comment>
<evidence type="ECO:0000313" key="7">
    <source>
        <dbReference type="Proteomes" id="UP000239899"/>
    </source>
</evidence>
<dbReference type="EMBL" id="LHPG02000004">
    <property type="protein sequence ID" value="PRW59148.1"/>
    <property type="molecule type" value="Genomic_DNA"/>
</dbReference>
<dbReference type="PANTHER" id="PTHR48067:SF1">
    <property type="entry name" value="GPI-ANCHOR TRANSAMIDASE"/>
    <property type="match status" value="1"/>
</dbReference>
<evidence type="ECO:0000256" key="4">
    <source>
        <dbReference type="ARBA" id="ARBA00022729"/>
    </source>
</evidence>
<protein>
    <submittedName>
        <fullName evidence="6">GPI-anchor transamidase</fullName>
    </submittedName>
</protein>
<dbReference type="GO" id="GO:0006506">
    <property type="term" value="P:GPI anchor biosynthetic process"/>
    <property type="evidence" value="ECO:0007669"/>
    <property type="project" value="UniProtKB-UniPathway"/>
</dbReference>
<dbReference type="PANTHER" id="PTHR48067">
    <property type="entry name" value="GPI-ANCHOR TRANSAMIDASE"/>
    <property type="match status" value="1"/>
</dbReference>
<name>A0A2P6TYL4_CHLSO</name>
<dbReference type="STRING" id="3076.A0A2P6TYL4"/>
<feature type="compositionally biased region" description="Low complexity" evidence="5">
    <location>
        <begin position="260"/>
        <end position="271"/>
    </location>
</feature>
<dbReference type="GO" id="GO:0003923">
    <property type="term" value="F:GPI-anchor transamidase activity"/>
    <property type="evidence" value="ECO:0007669"/>
    <property type="project" value="InterPro"/>
</dbReference>
<dbReference type="Pfam" id="PF01650">
    <property type="entry name" value="Peptidase_C13"/>
    <property type="match status" value="1"/>
</dbReference>
<organism evidence="6 7">
    <name type="scientific">Chlorella sorokiniana</name>
    <name type="common">Freshwater green alga</name>
    <dbReference type="NCBI Taxonomy" id="3076"/>
    <lineage>
        <taxon>Eukaryota</taxon>
        <taxon>Viridiplantae</taxon>
        <taxon>Chlorophyta</taxon>
        <taxon>core chlorophytes</taxon>
        <taxon>Trebouxiophyceae</taxon>
        <taxon>Chlorellales</taxon>
        <taxon>Chlorellaceae</taxon>
        <taxon>Chlorella clade</taxon>
        <taxon>Chlorella</taxon>
    </lineage>
</organism>
<dbReference type="Proteomes" id="UP000239899">
    <property type="component" value="Unassembled WGS sequence"/>
</dbReference>
<proteinExistence type="inferred from homology"/>
<comment type="pathway">
    <text evidence="1">Glycolipid biosynthesis; glycosylphosphatidylinositol-anchor biosynthesis.</text>
</comment>
<dbReference type="GO" id="GO:0006508">
    <property type="term" value="P:proteolysis"/>
    <property type="evidence" value="ECO:0007669"/>
    <property type="project" value="InterPro"/>
</dbReference>
<sequence>MACTAAGSSGSAHSGDTWAVILSSSRYWLNYRHSANALAVYQAVRRLGLPDSRILLMLADQPGCSPRNVHPGQLYLSPGGRTAGDRSTTNATCAGDDASGLPGNLLAGDVEVDFRGRETSVDALLRVLTGRHPAGTPASKRLDSGPTSRVLLYLTGHGGDEFLKFHDQEELLAADLASAVRQMAAAGRYGELLLLADTCQAATLWSRITSPNVLGIASSKLGQSSYAHHIDTTIGQHVVDEVSFYLHQFLTTHVPAHPAASPGSAATAAGSSGSGGSARRVPSMQQLVDFIFSQRLSSELQVRTDLYPRPLPELLSHEAPACRAVLGSMFVRRGQLERGLAEVERLLLERLGGGASVLCGSLMRIYTRLGSYMLRPVERTSLSPDGRLLLHVEGFNASVPASNVSGRCPWQAGSKQVLSLGAAAAVIHRLEVAALWQEHLLHLAGQAAEGPGGCVPQDQLNQFEAELSNAEAIQSKAAFLLSEAASPAVQAAAPAVPATAASGAAAEVAGASDVLRQPSLPPGFVAPRDPRPRRSSDSTLASPQLPPGFGSATKAPPPPQEQTAAPAPAIVPAAAPAAAAATVQLTASAPQAVPAAAGEAASGGAASASRPPSRDGPSSGGSLFSLMGRLLGCKSSPAVPPQAPALEGTPQPPAAQEQHGRASPCLLRSAAPAAAPAAAAMGSSARCTTPDLDELEEEEATEAAGGGSAPCTSGAEAAAAAVAAAASAAAAAAVEADRKAIRDLFDSSSDEEEDAAPQRGGASPTAGPKRAAVLSGAGMQLPPAKRTKA</sequence>
<evidence type="ECO:0000256" key="5">
    <source>
        <dbReference type="SAM" id="MobiDB-lite"/>
    </source>
</evidence>
<dbReference type="AlphaFoldDB" id="A0A2P6TYL4"/>
<dbReference type="GO" id="GO:0016255">
    <property type="term" value="P:attachment of GPI anchor to protein"/>
    <property type="evidence" value="ECO:0007669"/>
    <property type="project" value="InterPro"/>
</dbReference>
<evidence type="ECO:0000313" key="6">
    <source>
        <dbReference type="EMBL" id="PRW59148.1"/>
    </source>
</evidence>
<evidence type="ECO:0000256" key="2">
    <source>
        <dbReference type="ARBA" id="ARBA00009941"/>
    </source>
</evidence>
<gene>
    <name evidence="6" type="ORF">C2E21_2316</name>
</gene>
<dbReference type="InterPro" id="IPR028361">
    <property type="entry name" value="GPI_transamidase"/>
</dbReference>
<dbReference type="Gene3D" id="3.40.50.1460">
    <property type="match status" value="1"/>
</dbReference>
<dbReference type="UniPathway" id="UPA00196"/>
<dbReference type="InterPro" id="IPR001096">
    <property type="entry name" value="Peptidase_C13"/>
</dbReference>
<feature type="region of interest" description="Disordered" evidence="5">
    <location>
        <begin position="513"/>
        <end position="565"/>
    </location>
</feature>